<evidence type="ECO:0000256" key="2">
    <source>
        <dbReference type="SAM" id="MobiDB-lite"/>
    </source>
</evidence>
<evidence type="ECO:0000256" key="1">
    <source>
        <dbReference type="ARBA" id="ARBA00006190"/>
    </source>
</evidence>
<name>A0A8S1GT34_9PELO</name>
<accession>A0A8S1GT34</accession>
<dbReference type="Pfam" id="PF03357">
    <property type="entry name" value="Snf7"/>
    <property type="match status" value="1"/>
</dbReference>
<comment type="caution">
    <text evidence="3">The sequence shown here is derived from an EMBL/GenBank/DDBJ whole genome shotgun (WGS) entry which is preliminary data.</text>
</comment>
<dbReference type="Proteomes" id="UP000835052">
    <property type="component" value="Unassembled WGS sequence"/>
</dbReference>
<evidence type="ECO:0000313" key="3">
    <source>
        <dbReference type="EMBL" id="CAD6186449.1"/>
    </source>
</evidence>
<dbReference type="EMBL" id="CAJGYM010000004">
    <property type="protein sequence ID" value="CAD6186449.1"/>
    <property type="molecule type" value="Genomic_DNA"/>
</dbReference>
<dbReference type="InterPro" id="IPR005024">
    <property type="entry name" value="Snf7_fam"/>
</dbReference>
<feature type="region of interest" description="Disordered" evidence="2">
    <location>
        <begin position="1"/>
        <end position="22"/>
    </location>
</feature>
<evidence type="ECO:0000313" key="4">
    <source>
        <dbReference type="Proteomes" id="UP000835052"/>
    </source>
</evidence>
<comment type="similarity">
    <text evidence="1">Belongs to the SNF7 family.</text>
</comment>
<feature type="compositionally biased region" description="Low complexity" evidence="2">
    <location>
        <begin position="1"/>
        <end position="14"/>
    </location>
</feature>
<dbReference type="OrthoDB" id="441172at2759"/>
<keyword evidence="4" id="KW-1185">Reference proteome</keyword>
<gene>
    <name evidence="3" type="ORF">CAUJ_LOCUS2368</name>
</gene>
<reference evidence="3" key="1">
    <citation type="submission" date="2020-10" db="EMBL/GenBank/DDBJ databases">
        <authorList>
            <person name="Kikuchi T."/>
        </authorList>
    </citation>
    <scope>NUCLEOTIDE SEQUENCE</scope>
    <source>
        <strain evidence="3">NKZ352</strain>
    </source>
</reference>
<organism evidence="3 4">
    <name type="scientific">Caenorhabditis auriculariae</name>
    <dbReference type="NCBI Taxonomy" id="2777116"/>
    <lineage>
        <taxon>Eukaryota</taxon>
        <taxon>Metazoa</taxon>
        <taxon>Ecdysozoa</taxon>
        <taxon>Nematoda</taxon>
        <taxon>Chromadorea</taxon>
        <taxon>Rhabditida</taxon>
        <taxon>Rhabditina</taxon>
        <taxon>Rhabditomorpha</taxon>
        <taxon>Rhabditoidea</taxon>
        <taxon>Rhabditidae</taxon>
        <taxon>Peloderinae</taxon>
        <taxon>Caenorhabditis</taxon>
    </lineage>
</organism>
<protein>
    <submittedName>
        <fullName evidence="3">Uncharacterized protein</fullName>
    </submittedName>
</protein>
<dbReference type="GO" id="GO:0007034">
    <property type="term" value="P:vacuolar transport"/>
    <property type="evidence" value="ECO:0007669"/>
    <property type="project" value="InterPro"/>
</dbReference>
<proteinExistence type="inferred from homology"/>
<sequence length="108" mass="12899">MGGIFSKKSSSPKSAPVSEQDQAILQLKTQRDKIKQMIKRKEKCMEKERLLAKKLLQDGRKDRALLLLKKKRYQENMIDQTLKNVRKKSKGWFKIWSMQKFNNESWRD</sequence>
<dbReference type="AlphaFoldDB" id="A0A8S1GT34"/>